<organism evidence="3 4">
    <name type="scientific">Lampropedia hyalina DSM 16112</name>
    <dbReference type="NCBI Taxonomy" id="1122156"/>
    <lineage>
        <taxon>Bacteria</taxon>
        <taxon>Pseudomonadati</taxon>
        <taxon>Pseudomonadota</taxon>
        <taxon>Betaproteobacteria</taxon>
        <taxon>Burkholderiales</taxon>
        <taxon>Comamonadaceae</taxon>
        <taxon>Lampropedia</taxon>
    </lineage>
</organism>
<dbReference type="OrthoDB" id="9181422at2"/>
<dbReference type="InterPro" id="IPR025392">
    <property type="entry name" value="DUF4124"/>
</dbReference>
<feature type="compositionally biased region" description="Basic and acidic residues" evidence="1">
    <location>
        <begin position="82"/>
        <end position="97"/>
    </location>
</feature>
<dbReference type="STRING" id="1122156.SAMN02745117_01794"/>
<proteinExistence type="predicted"/>
<feature type="domain" description="DUF4124" evidence="2">
    <location>
        <begin position="4"/>
        <end position="64"/>
    </location>
</feature>
<accession>A0A1M5AZS0</accession>
<evidence type="ECO:0000313" key="3">
    <source>
        <dbReference type="EMBL" id="SHF35801.1"/>
    </source>
</evidence>
<sequence length="162" mass="17715">MTVALWPLSGAWAQWQWVDEGGRTVYSDRPPPISVPERNILRQPRGAAPTVPVSPATAPDATEATTPAPPNANAPELAIDPELQRKMEAEDKAHQEEEAAVQARNQQIKALNCANARRALAQLEPGRRVSTINEKGETGFMDDASRARERESAQAVVRENCE</sequence>
<evidence type="ECO:0000259" key="2">
    <source>
        <dbReference type="Pfam" id="PF13511"/>
    </source>
</evidence>
<reference evidence="3 4" key="1">
    <citation type="submission" date="2016-11" db="EMBL/GenBank/DDBJ databases">
        <authorList>
            <person name="Jaros S."/>
            <person name="Januszkiewicz K."/>
            <person name="Wedrychowicz H."/>
        </authorList>
    </citation>
    <scope>NUCLEOTIDE SEQUENCE [LARGE SCALE GENOMIC DNA]</scope>
    <source>
        <strain evidence="3 4">DSM 16112</strain>
    </source>
</reference>
<feature type="compositionally biased region" description="Low complexity" evidence="1">
    <location>
        <begin position="153"/>
        <end position="162"/>
    </location>
</feature>
<keyword evidence="4" id="KW-1185">Reference proteome</keyword>
<name>A0A1M5AZS0_9BURK</name>
<gene>
    <name evidence="3" type="ORF">SAMN02745117_01794</name>
</gene>
<dbReference type="AlphaFoldDB" id="A0A1M5AZS0"/>
<feature type="compositionally biased region" description="Basic and acidic residues" evidence="1">
    <location>
        <begin position="143"/>
        <end position="152"/>
    </location>
</feature>
<dbReference type="Pfam" id="PF13511">
    <property type="entry name" value="DUF4124"/>
    <property type="match status" value="1"/>
</dbReference>
<feature type="region of interest" description="Disordered" evidence="1">
    <location>
        <begin position="130"/>
        <end position="162"/>
    </location>
</feature>
<dbReference type="Proteomes" id="UP000184327">
    <property type="component" value="Unassembled WGS sequence"/>
</dbReference>
<feature type="compositionally biased region" description="Low complexity" evidence="1">
    <location>
        <begin position="47"/>
        <end position="66"/>
    </location>
</feature>
<protein>
    <recommendedName>
        <fullName evidence="2">DUF4124 domain-containing protein</fullName>
    </recommendedName>
</protein>
<evidence type="ECO:0000313" key="4">
    <source>
        <dbReference type="Proteomes" id="UP000184327"/>
    </source>
</evidence>
<feature type="region of interest" description="Disordered" evidence="1">
    <location>
        <begin position="28"/>
        <end position="105"/>
    </location>
</feature>
<evidence type="ECO:0000256" key="1">
    <source>
        <dbReference type="SAM" id="MobiDB-lite"/>
    </source>
</evidence>
<dbReference type="RefSeq" id="WP_073356351.1">
    <property type="nucleotide sequence ID" value="NZ_FQUZ01000019.1"/>
</dbReference>
<dbReference type="EMBL" id="FQUZ01000019">
    <property type="protein sequence ID" value="SHF35801.1"/>
    <property type="molecule type" value="Genomic_DNA"/>
</dbReference>